<dbReference type="Proteomes" id="UP000076722">
    <property type="component" value="Unassembled WGS sequence"/>
</dbReference>
<proteinExistence type="predicted"/>
<evidence type="ECO:0000313" key="2">
    <source>
        <dbReference type="EMBL" id="KZS89710.1"/>
    </source>
</evidence>
<gene>
    <name evidence="2" type="ORF">SISNIDRAFT_489120</name>
</gene>
<feature type="compositionally biased region" description="Basic residues" evidence="1">
    <location>
        <begin position="374"/>
        <end position="388"/>
    </location>
</feature>
<dbReference type="EMBL" id="KV419426">
    <property type="protein sequence ID" value="KZS89710.1"/>
    <property type="molecule type" value="Genomic_DNA"/>
</dbReference>
<feature type="region of interest" description="Disordered" evidence="1">
    <location>
        <begin position="353"/>
        <end position="424"/>
    </location>
</feature>
<evidence type="ECO:0000256" key="1">
    <source>
        <dbReference type="SAM" id="MobiDB-lite"/>
    </source>
</evidence>
<accession>A0A164QJB1</accession>
<dbReference type="AlphaFoldDB" id="A0A164QJB1"/>
<reference evidence="2 3" key="1">
    <citation type="journal article" date="2016" name="Mol. Biol. Evol.">
        <title>Comparative Genomics of Early-Diverging Mushroom-Forming Fungi Provides Insights into the Origins of Lignocellulose Decay Capabilities.</title>
        <authorList>
            <person name="Nagy L.G."/>
            <person name="Riley R."/>
            <person name="Tritt A."/>
            <person name="Adam C."/>
            <person name="Daum C."/>
            <person name="Floudas D."/>
            <person name="Sun H."/>
            <person name="Yadav J.S."/>
            <person name="Pangilinan J."/>
            <person name="Larsson K.H."/>
            <person name="Matsuura K."/>
            <person name="Barry K."/>
            <person name="Labutti K."/>
            <person name="Kuo R."/>
            <person name="Ohm R.A."/>
            <person name="Bhattacharya S.S."/>
            <person name="Shirouzu T."/>
            <person name="Yoshinaga Y."/>
            <person name="Martin F.M."/>
            <person name="Grigoriev I.V."/>
            <person name="Hibbett D.S."/>
        </authorList>
    </citation>
    <scope>NUCLEOTIDE SEQUENCE [LARGE SCALE GENOMIC DNA]</scope>
    <source>
        <strain evidence="2 3">HHB9708</strain>
    </source>
</reference>
<organism evidence="2 3">
    <name type="scientific">Sistotremastrum niveocremeum HHB9708</name>
    <dbReference type="NCBI Taxonomy" id="1314777"/>
    <lineage>
        <taxon>Eukaryota</taxon>
        <taxon>Fungi</taxon>
        <taxon>Dikarya</taxon>
        <taxon>Basidiomycota</taxon>
        <taxon>Agaricomycotina</taxon>
        <taxon>Agaricomycetes</taxon>
        <taxon>Sistotremastrales</taxon>
        <taxon>Sistotremastraceae</taxon>
        <taxon>Sertulicium</taxon>
        <taxon>Sertulicium niveocremeum</taxon>
    </lineage>
</organism>
<feature type="region of interest" description="Disordered" evidence="1">
    <location>
        <begin position="1"/>
        <end position="24"/>
    </location>
</feature>
<name>A0A164QJB1_9AGAM</name>
<sequence length="424" mass="47975">MVLSPSSRASSPDYNPPTPPSTISPDELNLIIHELGENFPEPSYQELGALPYLTTHRDYIPPFMPKSSIDLITSFLLTPYSNIKDKLVDDETHIPTDGSPRNKKLPTGLAYALEYQAEIIRDHVRDALDEDYFPDRKTLATIPIEALEHVNLPNPPLFSSPMTRVLHQSYPEELLLHFLRVAQADIRDTIIWIEECKYRCHQSHPNDFWSWVLVQDWDSASLACNYKRAMDFIDEHVTRNIVLTHLAQAHQWPRISEHAEKVLSRIKKAMAEWDAKYGVVVARGTDGVTRRYSLSEPPIAVASSSNVPAPTIVLSHRHTSPHPFTETIIDPITVDPITVDSVTVASTSVAAPFISPLTPPTPSPPALVETTHPRPNRRRNHHRRRNMARRSQPFRPGTHHNPHPISNEEPSVIINGRTPFQPHN</sequence>
<evidence type="ECO:0000313" key="3">
    <source>
        <dbReference type="Proteomes" id="UP000076722"/>
    </source>
</evidence>
<keyword evidence="3" id="KW-1185">Reference proteome</keyword>
<feature type="compositionally biased region" description="Polar residues" evidence="1">
    <location>
        <begin position="1"/>
        <end position="13"/>
    </location>
</feature>
<protein>
    <submittedName>
        <fullName evidence="2">Uncharacterized protein</fullName>
    </submittedName>
</protein>